<dbReference type="GO" id="GO:0047372">
    <property type="term" value="F:monoacylglycerol lipase activity"/>
    <property type="evidence" value="ECO:0007669"/>
    <property type="project" value="TreeGrafter"/>
</dbReference>
<name>A0A0D2C4H8_9EURO</name>
<dbReference type="PANTHER" id="PTHR43798">
    <property type="entry name" value="MONOACYLGLYCEROL LIPASE"/>
    <property type="match status" value="1"/>
</dbReference>
<dbReference type="Gene3D" id="3.40.50.1820">
    <property type="entry name" value="alpha/beta hydrolase"/>
    <property type="match status" value="1"/>
</dbReference>
<dbReference type="InterPro" id="IPR000639">
    <property type="entry name" value="Epox_hydrolase-like"/>
</dbReference>
<proteinExistence type="predicted"/>
<feature type="domain" description="AB hydrolase-1" evidence="1">
    <location>
        <begin position="32"/>
        <end position="138"/>
    </location>
</feature>
<protein>
    <recommendedName>
        <fullName evidence="1">AB hydrolase-1 domain-containing protein</fullName>
    </recommendedName>
</protein>
<dbReference type="PRINTS" id="PR00412">
    <property type="entry name" value="EPOXHYDRLASE"/>
</dbReference>
<reference evidence="2 3" key="1">
    <citation type="submission" date="2015-01" db="EMBL/GenBank/DDBJ databases">
        <title>The Genome Sequence of Exophiala xenobiotica CBS118157.</title>
        <authorList>
            <consortium name="The Broad Institute Genomics Platform"/>
            <person name="Cuomo C."/>
            <person name="de Hoog S."/>
            <person name="Gorbushina A."/>
            <person name="Stielow B."/>
            <person name="Teixiera M."/>
            <person name="Abouelleil A."/>
            <person name="Chapman S.B."/>
            <person name="Priest M."/>
            <person name="Young S.K."/>
            <person name="Wortman J."/>
            <person name="Nusbaum C."/>
            <person name="Birren B."/>
        </authorList>
    </citation>
    <scope>NUCLEOTIDE SEQUENCE [LARGE SCALE GENOMIC DNA]</scope>
    <source>
        <strain evidence="2 3">CBS 118157</strain>
    </source>
</reference>
<organism evidence="2 3">
    <name type="scientific">Exophiala xenobiotica</name>
    <dbReference type="NCBI Taxonomy" id="348802"/>
    <lineage>
        <taxon>Eukaryota</taxon>
        <taxon>Fungi</taxon>
        <taxon>Dikarya</taxon>
        <taxon>Ascomycota</taxon>
        <taxon>Pezizomycotina</taxon>
        <taxon>Eurotiomycetes</taxon>
        <taxon>Chaetothyriomycetidae</taxon>
        <taxon>Chaetothyriales</taxon>
        <taxon>Herpotrichiellaceae</taxon>
        <taxon>Exophiala</taxon>
    </lineage>
</organism>
<dbReference type="GO" id="GO:0016020">
    <property type="term" value="C:membrane"/>
    <property type="evidence" value="ECO:0007669"/>
    <property type="project" value="TreeGrafter"/>
</dbReference>
<dbReference type="STRING" id="348802.A0A0D2C4H8"/>
<sequence>MNQLKKKTLDVKRSLTYTYYISDKTKANSSKPVLFFIHGFPDSAHMWSDVIDQLPGLPYRMLAIDTLGYAGSSKPTDTALYSYSDMSNDFLEILDAEDIKKTIVIGHDWGSGLAQRMYLHHPDYVVGMILLSVAYLPPTYQPYDLDAANAWAEQTLGYTSFAYWELFTAPDGAKIINENLEKFWEVLHGDVDDWMKKMFCVRGAMRNYLLGDEHVPLKPYAKDPKWKNEFMERYQRDGFDAPVQYYKAMANNIQSESDMSIPKERLKLQVPVCYIGCTGDAVCRTDFNEPSKAAGLMPDLEEHVIESAHWCPQEEPEEVAKIIKNFVTKRFS</sequence>
<dbReference type="Proteomes" id="UP000054342">
    <property type="component" value="Unassembled WGS sequence"/>
</dbReference>
<accession>A0A0D2C4H8</accession>
<gene>
    <name evidence="2" type="ORF">PV05_00058</name>
</gene>
<dbReference type="InterPro" id="IPR029058">
    <property type="entry name" value="AB_hydrolase_fold"/>
</dbReference>
<keyword evidence="3" id="KW-1185">Reference proteome</keyword>
<dbReference type="EMBL" id="KN847317">
    <property type="protein sequence ID" value="KIW59791.1"/>
    <property type="molecule type" value="Genomic_DNA"/>
</dbReference>
<dbReference type="HOGENOM" id="CLU_020336_7_0_1"/>
<dbReference type="GeneID" id="25321966"/>
<dbReference type="AlphaFoldDB" id="A0A0D2C4H8"/>
<dbReference type="InterPro" id="IPR050266">
    <property type="entry name" value="AB_hydrolase_sf"/>
</dbReference>
<dbReference type="OrthoDB" id="284184at2759"/>
<dbReference type="SUPFAM" id="SSF53474">
    <property type="entry name" value="alpha/beta-Hydrolases"/>
    <property type="match status" value="1"/>
</dbReference>
<dbReference type="GO" id="GO:0046464">
    <property type="term" value="P:acylglycerol catabolic process"/>
    <property type="evidence" value="ECO:0007669"/>
    <property type="project" value="TreeGrafter"/>
</dbReference>
<dbReference type="RefSeq" id="XP_013320375.1">
    <property type="nucleotide sequence ID" value="XM_013464921.1"/>
</dbReference>
<evidence type="ECO:0000313" key="2">
    <source>
        <dbReference type="EMBL" id="KIW59791.1"/>
    </source>
</evidence>
<dbReference type="Pfam" id="PF00561">
    <property type="entry name" value="Abhydrolase_1"/>
    <property type="match status" value="1"/>
</dbReference>
<evidence type="ECO:0000313" key="3">
    <source>
        <dbReference type="Proteomes" id="UP000054342"/>
    </source>
</evidence>
<dbReference type="PANTHER" id="PTHR43798:SF33">
    <property type="entry name" value="HYDROLASE, PUTATIVE (AFU_ORTHOLOGUE AFUA_2G14860)-RELATED"/>
    <property type="match status" value="1"/>
</dbReference>
<evidence type="ECO:0000259" key="1">
    <source>
        <dbReference type="Pfam" id="PF00561"/>
    </source>
</evidence>
<dbReference type="InterPro" id="IPR000073">
    <property type="entry name" value="AB_hydrolase_1"/>
</dbReference>